<protein>
    <submittedName>
        <fullName evidence="1">Uncharacterized protein</fullName>
    </submittedName>
</protein>
<dbReference type="Proteomes" id="UP000291404">
    <property type="component" value="Unassembled WGS sequence"/>
</dbReference>
<sequence>MKLHKTGGRRWIEHLNNIVYAYKRTIHVPSIDIDPDMVLAEENAADTQWILELASDVREEFTETVTTTTTIIADELGSDSKIGSDVAKHFKNYRERIIESNNSNKLKRNLSFGDQFLIKKKDFDIYTKTKRAPFDSFYDNLVVTVTAYLLINMIEVKKNDGDTGIVVRGVIKRVQFSLLRLLQGLLLFNYYDQSYNFYSGKTRNIFFGGKFKLKTI</sequence>
<evidence type="ECO:0000313" key="1">
    <source>
        <dbReference type="EMBL" id="TBU01783.1"/>
    </source>
</evidence>
<gene>
    <name evidence="1" type="ORF">CWI36_1261p0020</name>
</gene>
<name>A0A4Q9L2T7_9MICR</name>
<dbReference type="VEuPathDB" id="MicrosporidiaDB:CWI39_2626p0010"/>
<dbReference type="AlphaFoldDB" id="A0A4Q9L2T7"/>
<keyword evidence="2" id="KW-1185">Reference proteome</keyword>
<dbReference type="VEuPathDB" id="MicrosporidiaDB:CWI36_1261p0020"/>
<comment type="caution">
    <text evidence="1">The sequence shown here is derived from an EMBL/GenBank/DDBJ whole genome shotgun (WGS) entry which is preliminary data.</text>
</comment>
<reference evidence="1 2" key="1">
    <citation type="submission" date="2017-12" db="EMBL/GenBank/DDBJ databases">
        <authorList>
            <person name="Pombert J.-F."/>
            <person name="Haag K.L."/>
            <person name="Ebert D."/>
        </authorList>
    </citation>
    <scope>NUCLEOTIDE SEQUENCE [LARGE SCALE GENOMIC DNA]</scope>
    <source>
        <strain evidence="1">BE-OM-2</strain>
    </source>
</reference>
<proteinExistence type="predicted"/>
<dbReference type="EMBL" id="PITI01001261">
    <property type="protein sequence ID" value="TBU01783.1"/>
    <property type="molecule type" value="Genomic_DNA"/>
</dbReference>
<accession>A0A4Q9L2T7</accession>
<dbReference type="STRING" id="148818.A0A4Q9L2T7"/>
<organism evidence="1 2">
    <name type="scientific">Hamiltosporidium magnivora</name>
    <dbReference type="NCBI Taxonomy" id="148818"/>
    <lineage>
        <taxon>Eukaryota</taxon>
        <taxon>Fungi</taxon>
        <taxon>Fungi incertae sedis</taxon>
        <taxon>Microsporidia</taxon>
        <taxon>Dubosqiidae</taxon>
        <taxon>Hamiltosporidium</taxon>
    </lineage>
</organism>
<evidence type="ECO:0000313" key="2">
    <source>
        <dbReference type="Proteomes" id="UP000291404"/>
    </source>
</evidence>